<keyword evidence="2" id="KW-0732">Signal</keyword>
<accession>W9RSM4</accession>
<proteinExistence type="predicted"/>
<name>W9RSM4_9ROSA</name>
<feature type="signal peptide" evidence="2">
    <location>
        <begin position="1"/>
        <end position="22"/>
    </location>
</feature>
<evidence type="ECO:0000256" key="1">
    <source>
        <dbReference type="SAM" id="MobiDB-lite"/>
    </source>
</evidence>
<reference evidence="4" key="1">
    <citation type="submission" date="2013-01" db="EMBL/GenBank/DDBJ databases">
        <title>Draft Genome Sequence of a Mulberry Tree, Morus notabilis C.K. Schneid.</title>
        <authorList>
            <person name="He N."/>
            <person name="Zhao S."/>
        </authorList>
    </citation>
    <scope>NUCLEOTIDE SEQUENCE</scope>
</reference>
<evidence type="ECO:0000256" key="2">
    <source>
        <dbReference type="SAM" id="SignalP"/>
    </source>
</evidence>
<feature type="compositionally biased region" description="Basic and acidic residues" evidence="1">
    <location>
        <begin position="65"/>
        <end position="75"/>
    </location>
</feature>
<gene>
    <name evidence="3" type="ORF">L484_006362</name>
</gene>
<organism evidence="3 4">
    <name type="scientific">Morus notabilis</name>
    <dbReference type="NCBI Taxonomy" id="981085"/>
    <lineage>
        <taxon>Eukaryota</taxon>
        <taxon>Viridiplantae</taxon>
        <taxon>Streptophyta</taxon>
        <taxon>Embryophyta</taxon>
        <taxon>Tracheophyta</taxon>
        <taxon>Spermatophyta</taxon>
        <taxon>Magnoliopsida</taxon>
        <taxon>eudicotyledons</taxon>
        <taxon>Gunneridae</taxon>
        <taxon>Pentapetalae</taxon>
        <taxon>rosids</taxon>
        <taxon>fabids</taxon>
        <taxon>Rosales</taxon>
        <taxon>Moraceae</taxon>
        <taxon>Moreae</taxon>
        <taxon>Morus</taxon>
    </lineage>
</organism>
<dbReference type="PROSITE" id="PS51257">
    <property type="entry name" value="PROKAR_LIPOPROTEIN"/>
    <property type="match status" value="1"/>
</dbReference>
<evidence type="ECO:0000313" key="4">
    <source>
        <dbReference type="Proteomes" id="UP000030645"/>
    </source>
</evidence>
<sequence length="95" mass="10278">MRTLLVISVVLFLAVACLQAEAKPKYTIPEDPKGQNGAASSVVRGGRRLLDLNQRGTEEVDDDKEPNTDLSKQKNGDTGVGNRIYTSADKKPGLH</sequence>
<protein>
    <submittedName>
        <fullName evidence="3">Uncharacterized protein</fullName>
    </submittedName>
</protein>
<evidence type="ECO:0000313" key="3">
    <source>
        <dbReference type="EMBL" id="EXC06340.1"/>
    </source>
</evidence>
<feature type="region of interest" description="Disordered" evidence="1">
    <location>
        <begin position="25"/>
        <end position="95"/>
    </location>
</feature>
<dbReference type="AlphaFoldDB" id="W9RSM4"/>
<feature type="chain" id="PRO_5004932755" evidence="2">
    <location>
        <begin position="23"/>
        <end position="95"/>
    </location>
</feature>
<dbReference type="Proteomes" id="UP000030645">
    <property type="component" value="Unassembled WGS sequence"/>
</dbReference>
<keyword evidence="4" id="KW-1185">Reference proteome</keyword>
<dbReference type="EMBL" id="KE345560">
    <property type="protein sequence ID" value="EXC06340.1"/>
    <property type="molecule type" value="Genomic_DNA"/>
</dbReference>